<feature type="compositionally biased region" description="Basic and acidic residues" evidence="1">
    <location>
        <begin position="14"/>
        <end position="25"/>
    </location>
</feature>
<feature type="compositionally biased region" description="Polar residues" evidence="1">
    <location>
        <begin position="112"/>
        <end position="121"/>
    </location>
</feature>
<dbReference type="InterPro" id="IPR008408">
    <property type="entry name" value="BASP1"/>
</dbReference>
<name>M7B0V6_CHEMY</name>
<evidence type="ECO:0000313" key="3">
    <source>
        <dbReference type="Proteomes" id="UP000031443"/>
    </source>
</evidence>
<proteinExistence type="predicted"/>
<feature type="region of interest" description="Disordered" evidence="1">
    <location>
        <begin position="98"/>
        <end position="131"/>
    </location>
</feature>
<protein>
    <recommendedName>
        <fullName evidence="4">Brain acid soluble protein 1</fullName>
    </recommendedName>
</protein>
<feature type="compositionally biased region" description="Basic residues" evidence="1">
    <location>
        <begin position="1"/>
        <end position="10"/>
    </location>
</feature>
<gene>
    <name evidence="2" type="ORF">UY3_13881</name>
</gene>
<sequence length="234" mass="24573">MGGKLGKKKGFTVADDKSEDHKTEEAATELEDTAKENGEPTAVTSEVKVVKKDESLQLPSEDQTGVGDSAVSQGDVTKVEPVVSMSAKAELPEGHDALGASLPAASKPGSEAQASQPLTPTTKEDAGKASAIAPANQYRTGFYVKLGPRTISGATIDEKATSLPQPSVESPCAPRITLSRLRGKEIKTLRIAVIVFIVNKVVNEFSPSRIIIALRYGKDLMGTRAAATEALDEA</sequence>
<feature type="region of interest" description="Disordered" evidence="1">
    <location>
        <begin position="1"/>
        <end position="78"/>
    </location>
</feature>
<evidence type="ECO:0000256" key="1">
    <source>
        <dbReference type="SAM" id="MobiDB-lite"/>
    </source>
</evidence>
<dbReference type="EMBL" id="KB559457">
    <property type="protein sequence ID" value="EMP29050.1"/>
    <property type="molecule type" value="Genomic_DNA"/>
</dbReference>
<evidence type="ECO:0000313" key="2">
    <source>
        <dbReference type="EMBL" id="EMP29050.1"/>
    </source>
</evidence>
<accession>M7B0V6</accession>
<dbReference type="Proteomes" id="UP000031443">
    <property type="component" value="Unassembled WGS sequence"/>
</dbReference>
<dbReference type="AlphaFoldDB" id="M7B0V6"/>
<evidence type="ECO:0008006" key="4">
    <source>
        <dbReference type="Google" id="ProtNLM"/>
    </source>
</evidence>
<dbReference type="Pfam" id="PF05466">
    <property type="entry name" value="BASP1"/>
    <property type="match status" value="1"/>
</dbReference>
<organism evidence="2 3">
    <name type="scientific">Chelonia mydas</name>
    <name type="common">Green sea-turtle</name>
    <name type="synonym">Chelonia agassizi</name>
    <dbReference type="NCBI Taxonomy" id="8469"/>
    <lineage>
        <taxon>Eukaryota</taxon>
        <taxon>Metazoa</taxon>
        <taxon>Chordata</taxon>
        <taxon>Craniata</taxon>
        <taxon>Vertebrata</taxon>
        <taxon>Euteleostomi</taxon>
        <taxon>Archelosauria</taxon>
        <taxon>Testudinata</taxon>
        <taxon>Testudines</taxon>
        <taxon>Cryptodira</taxon>
        <taxon>Durocryptodira</taxon>
        <taxon>Americhelydia</taxon>
        <taxon>Chelonioidea</taxon>
        <taxon>Cheloniidae</taxon>
        <taxon>Chelonia</taxon>
    </lineage>
</organism>
<reference evidence="3" key="1">
    <citation type="journal article" date="2013" name="Nat. Genet.">
        <title>The draft genomes of soft-shell turtle and green sea turtle yield insights into the development and evolution of the turtle-specific body plan.</title>
        <authorList>
            <person name="Wang Z."/>
            <person name="Pascual-Anaya J."/>
            <person name="Zadissa A."/>
            <person name="Li W."/>
            <person name="Niimura Y."/>
            <person name="Huang Z."/>
            <person name="Li C."/>
            <person name="White S."/>
            <person name="Xiong Z."/>
            <person name="Fang D."/>
            <person name="Wang B."/>
            <person name="Ming Y."/>
            <person name="Chen Y."/>
            <person name="Zheng Y."/>
            <person name="Kuraku S."/>
            <person name="Pignatelli M."/>
            <person name="Herrero J."/>
            <person name="Beal K."/>
            <person name="Nozawa M."/>
            <person name="Li Q."/>
            <person name="Wang J."/>
            <person name="Zhang H."/>
            <person name="Yu L."/>
            <person name="Shigenobu S."/>
            <person name="Wang J."/>
            <person name="Liu J."/>
            <person name="Flicek P."/>
            <person name="Searle S."/>
            <person name="Wang J."/>
            <person name="Kuratani S."/>
            <person name="Yin Y."/>
            <person name="Aken B."/>
            <person name="Zhang G."/>
            <person name="Irie N."/>
        </authorList>
    </citation>
    <scope>NUCLEOTIDE SEQUENCE [LARGE SCALE GENOMIC DNA]</scope>
</reference>
<keyword evidence="3" id="KW-1185">Reference proteome</keyword>